<dbReference type="NCBIfam" id="NF047847">
    <property type="entry name" value="SS_mature_LptM"/>
    <property type="match status" value="1"/>
</dbReference>
<keyword evidence="5" id="KW-0998">Cell outer membrane</keyword>
<reference evidence="8 9" key="1">
    <citation type="submission" date="2016-09" db="EMBL/GenBank/DDBJ databases">
        <title>Pseudoalteromonas amylolytica sp. nov., isolated from the surface seawater.</title>
        <authorList>
            <person name="Wu Y.-H."/>
            <person name="Cheng H."/>
            <person name="Jin X.-B."/>
            <person name="Wang C.-S."/>
            <person name="Xu X.-W."/>
        </authorList>
    </citation>
    <scope>NUCLEOTIDE SEQUENCE [LARGE SCALE GENOMIC DNA]</scope>
    <source>
        <strain evidence="8 9">JW1</strain>
    </source>
</reference>
<evidence type="ECO:0000313" key="8">
    <source>
        <dbReference type="EMBL" id="OHU92503.1"/>
    </source>
</evidence>
<gene>
    <name evidence="8" type="ORF">BET10_05475</name>
</gene>
<evidence type="ECO:0000256" key="3">
    <source>
        <dbReference type="ARBA" id="ARBA00023136"/>
    </source>
</evidence>
<dbReference type="RefSeq" id="WP_070983480.1">
    <property type="nucleotide sequence ID" value="NZ_MKJU01000007.1"/>
</dbReference>
<dbReference type="GO" id="GO:0009279">
    <property type="term" value="C:cell outer membrane"/>
    <property type="evidence" value="ECO:0007669"/>
    <property type="project" value="UniProtKB-SubCell"/>
</dbReference>
<evidence type="ECO:0000313" key="9">
    <source>
        <dbReference type="Proteomes" id="UP000179786"/>
    </source>
</evidence>
<feature type="compositionally biased region" description="Polar residues" evidence="7">
    <location>
        <begin position="36"/>
        <end position="50"/>
    </location>
</feature>
<evidence type="ECO:0000256" key="5">
    <source>
        <dbReference type="ARBA" id="ARBA00023237"/>
    </source>
</evidence>
<keyword evidence="3" id="KW-0472">Membrane</keyword>
<dbReference type="OrthoDB" id="6371029at2"/>
<evidence type="ECO:0008006" key="10">
    <source>
        <dbReference type="Google" id="ProtNLM"/>
    </source>
</evidence>
<dbReference type="AlphaFoldDB" id="A0A1S1MUD8"/>
<accession>A0A1S1MUD8</accession>
<dbReference type="EMBL" id="MKJU01000007">
    <property type="protein sequence ID" value="OHU92503.1"/>
    <property type="molecule type" value="Genomic_DNA"/>
</dbReference>
<dbReference type="Pfam" id="PF13627">
    <property type="entry name" value="LptM_cons"/>
    <property type="match status" value="1"/>
</dbReference>
<comment type="subcellular location">
    <subcellularLocation>
        <location evidence="1">Cell outer membrane</location>
        <topology evidence="1">Lipid-anchor</topology>
    </subcellularLocation>
</comment>
<dbReference type="PROSITE" id="PS51257">
    <property type="entry name" value="PROKAR_LIPOPROTEIN"/>
    <property type="match status" value="1"/>
</dbReference>
<keyword evidence="6" id="KW-0449">Lipoprotein</keyword>
<name>A0A1S1MUD8_9GAMM</name>
<dbReference type="Proteomes" id="UP000179786">
    <property type="component" value="Unassembled WGS sequence"/>
</dbReference>
<organism evidence="8 9">
    <name type="scientific">Pseudoalteromonas amylolytica</name>
    <dbReference type="NCBI Taxonomy" id="1859457"/>
    <lineage>
        <taxon>Bacteria</taxon>
        <taxon>Pseudomonadati</taxon>
        <taxon>Pseudomonadota</taxon>
        <taxon>Gammaproteobacteria</taxon>
        <taxon>Alteromonadales</taxon>
        <taxon>Pseudoalteromonadaceae</taxon>
        <taxon>Pseudoalteromonas</taxon>
    </lineage>
</organism>
<feature type="region of interest" description="Disordered" evidence="7">
    <location>
        <begin position="31"/>
        <end position="64"/>
    </location>
</feature>
<dbReference type="InterPro" id="IPR032831">
    <property type="entry name" value="LptM_cons"/>
</dbReference>
<evidence type="ECO:0000256" key="7">
    <source>
        <dbReference type="SAM" id="MobiDB-lite"/>
    </source>
</evidence>
<evidence type="ECO:0000256" key="6">
    <source>
        <dbReference type="ARBA" id="ARBA00023288"/>
    </source>
</evidence>
<keyword evidence="2" id="KW-0732">Signal</keyword>
<evidence type="ECO:0000256" key="1">
    <source>
        <dbReference type="ARBA" id="ARBA00004459"/>
    </source>
</evidence>
<evidence type="ECO:0000256" key="2">
    <source>
        <dbReference type="ARBA" id="ARBA00022729"/>
    </source>
</evidence>
<keyword evidence="9" id="KW-1185">Reference proteome</keyword>
<proteinExistence type="predicted"/>
<feature type="compositionally biased region" description="Basic and acidic residues" evidence="7">
    <location>
        <begin position="51"/>
        <end position="64"/>
    </location>
</feature>
<protein>
    <recommendedName>
        <fullName evidence="10">Lipoprotein</fullName>
    </recommendedName>
</protein>
<keyword evidence="4" id="KW-0564">Palmitate</keyword>
<evidence type="ECO:0000256" key="4">
    <source>
        <dbReference type="ARBA" id="ARBA00023139"/>
    </source>
</evidence>
<comment type="caution">
    <text evidence="8">The sequence shown here is derived from an EMBL/GenBank/DDBJ whole genome shotgun (WGS) entry which is preliminary data.</text>
</comment>
<sequence length="64" mass="6934">MKATLSQSGLLFLLIFTTLILVGCGQSGPLYLPEQQPKSTNQTPKASDANTKQKKDALKKQQEG</sequence>
<dbReference type="STRING" id="1859457.BET10_05475"/>